<dbReference type="EMBL" id="QXIX01000016">
    <property type="protein sequence ID" value="RIE15028.1"/>
    <property type="molecule type" value="Genomic_DNA"/>
</dbReference>
<protein>
    <recommendedName>
        <fullName evidence="6">PpiC domain-containing protein</fullName>
    </recommendedName>
</protein>
<dbReference type="InterPro" id="IPR027304">
    <property type="entry name" value="Trigger_fact/SurA_dom_sf"/>
</dbReference>
<dbReference type="EMBL" id="QXIW01000016">
    <property type="protein sequence ID" value="RIE14013.1"/>
    <property type="molecule type" value="Genomic_DNA"/>
</dbReference>
<evidence type="ECO:0000256" key="1">
    <source>
        <dbReference type="SAM" id="Phobius"/>
    </source>
</evidence>
<dbReference type="RefSeq" id="WP_119086883.1">
    <property type="nucleotide sequence ID" value="NZ_QXIV01000007.1"/>
</dbReference>
<evidence type="ECO:0000313" key="2">
    <source>
        <dbReference type="EMBL" id="RIE14013.1"/>
    </source>
</evidence>
<evidence type="ECO:0000313" key="3">
    <source>
        <dbReference type="EMBL" id="RIE15028.1"/>
    </source>
</evidence>
<sequence>MLAKDGIDSSRKTTVQAHPTAFIIVASLLLVALVATIVAVPVVRSRNVVFYVNRKPVIEEHVSAMIVDLPFDETSDHYNTRVDLGDPSDPKTQYLAAGLKTEAIQRLIVMRAQSDEALRQGIIVSPSAIDAAVEAYVKDHSSSDDTSETERLRSPAMRSYIQLWATSKAYEETLTKDTTVSSAEVREYFATWGWNYTDAAGRQLTFEQTSAKLAKDALANKKFQLILENRAQLLKKESSLVNGDTRYKQFMRWWDIMFDIQIPDSFETLKVDAGS</sequence>
<proteinExistence type="predicted"/>
<feature type="transmembrane region" description="Helical" evidence="1">
    <location>
        <begin position="21"/>
        <end position="43"/>
    </location>
</feature>
<dbReference type="Proteomes" id="UP000265724">
    <property type="component" value="Unassembled WGS sequence"/>
</dbReference>
<dbReference type="AlphaFoldDB" id="A0A398DHV2"/>
<evidence type="ECO:0000313" key="5">
    <source>
        <dbReference type="Proteomes" id="UP000266042"/>
    </source>
</evidence>
<dbReference type="Proteomes" id="UP000266042">
    <property type="component" value="Unassembled WGS sequence"/>
</dbReference>
<dbReference type="SUPFAM" id="SSF109998">
    <property type="entry name" value="Triger factor/SurA peptide-binding domain-like"/>
    <property type="match status" value="1"/>
</dbReference>
<keyword evidence="1" id="KW-1133">Transmembrane helix</keyword>
<evidence type="ECO:0008006" key="6">
    <source>
        <dbReference type="Google" id="ProtNLM"/>
    </source>
</evidence>
<keyword evidence="4" id="KW-1185">Reference proteome</keyword>
<evidence type="ECO:0000313" key="4">
    <source>
        <dbReference type="Proteomes" id="UP000265724"/>
    </source>
</evidence>
<keyword evidence="1" id="KW-0812">Transmembrane</keyword>
<reference evidence="4 5" key="1">
    <citation type="submission" date="2018-09" db="EMBL/GenBank/DDBJ databases">
        <title>Discovery and Ecogenomic Context for Candidatus Cryosericales, a Global Caldiserica Order Active in Thawing Permafrost.</title>
        <authorList>
            <person name="Martinez M.A."/>
            <person name="Woodcroft B.J."/>
            <person name="Ignacio Espinoza J.C."/>
            <person name="Zayed A."/>
            <person name="Singleton C.M."/>
            <person name="Boyd J."/>
            <person name="Li Y.-F."/>
            <person name="Purvine S."/>
            <person name="Maughan H."/>
            <person name="Hodgkins S.B."/>
            <person name="Anderson D."/>
            <person name="Sederholm M."/>
            <person name="Temperton B."/>
            <person name="Saleska S.R."/>
            <person name="Tyson G.W."/>
            <person name="Rich V.I."/>
        </authorList>
    </citation>
    <scope>NUCLEOTIDE SEQUENCE [LARGE SCALE GENOMIC DNA]</scope>
    <source>
        <strain evidence="3 4">SMC2</strain>
        <strain evidence="2 5">SMC3</strain>
    </source>
</reference>
<accession>A0A398DHV2</accession>
<comment type="caution">
    <text evidence="2">The sequence shown here is derived from an EMBL/GenBank/DDBJ whole genome shotgun (WGS) entry which is preliminary data.</text>
</comment>
<keyword evidence="1" id="KW-0472">Membrane</keyword>
<organism evidence="2 5">
    <name type="scientific">Candidatus Cryosericum hinesii</name>
    <dbReference type="NCBI Taxonomy" id="2290915"/>
    <lineage>
        <taxon>Bacteria</taxon>
        <taxon>Pseudomonadati</taxon>
        <taxon>Caldisericota/Cryosericota group</taxon>
        <taxon>Candidatus Cryosericota</taxon>
        <taxon>Candidatus Cryosericia</taxon>
        <taxon>Candidatus Cryosericales</taxon>
        <taxon>Candidatus Cryosericaceae</taxon>
        <taxon>Candidatus Cryosericum</taxon>
    </lineage>
</organism>
<gene>
    <name evidence="3" type="ORF">SMC2_01795</name>
    <name evidence="2" type="ORF">SMC3_02995</name>
</gene>
<name>A0A398DHV2_9BACT</name>